<evidence type="ECO:0000256" key="5">
    <source>
        <dbReference type="ARBA" id="ARBA00023180"/>
    </source>
</evidence>
<keyword evidence="3" id="KW-0732">Signal</keyword>
<evidence type="ECO:0000256" key="4">
    <source>
        <dbReference type="ARBA" id="ARBA00022801"/>
    </source>
</evidence>
<reference evidence="11" key="1">
    <citation type="submission" date="2021-06" db="EMBL/GenBank/DDBJ databases">
        <authorList>
            <person name="Hodson N. C."/>
            <person name="Mongue J. A."/>
            <person name="Jaron S. K."/>
        </authorList>
    </citation>
    <scope>NUCLEOTIDE SEQUENCE</scope>
</reference>
<dbReference type="EC" id="3.2.1.52" evidence="7"/>
<dbReference type="Pfam" id="PF00728">
    <property type="entry name" value="Glyco_hydro_20"/>
    <property type="match status" value="1"/>
</dbReference>
<evidence type="ECO:0000256" key="1">
    <source>
        <dbReference type="ARBA" id="ARBA00001231"/>
    </source>
</evidence>
<dbReference type="PANTHER" id="PTHR22600:SF21">
    <property type="entry name" value="BETA-HEXOSAMINIDASE A"/>
    <property type="match status" value="1"/>
</dbReference>
<keyword evidence="6 7" id="KW-0326">Glycosidase</keyword>
<comment type="caution">
    <text evidence="11">The sequence shown here is derived from an EMBL/GenBank/DDBJ whole genome shotgun (WGS) entry which is preliminary data.</text>
</comment>
<comment type="similarity">
    <text evidence="2 7">Belongs to the glycosyl hydrolase 20 family.</text>
</comment>
<name>A0A8J2K0S5_9HEXA</name>
<organism evidence="11 12">
    <name type="scientific">Allacma fusca</name>
    <dbReference type="NCBI Taxonomy" id="39272"/>
    <lineage>
        <taxon>Eukaryota</taxon>
        <taxon>Metazoa</taxon>
        <taxon>Ecdysozoa</taxon>
        <taxon>Arthropoda</taxon>
        <taxon>Hexapoda</taxon>
        <taxon>Collembola</taxon>
        <taxon>Symphypleona</taxon>
        <taxon>Sminthuridae</taxon>
        <taxon>Allacma</taxon>
    </lineage>
</organism>
<dbReference type="GO" id="GO:0016020">
    <property type="term" value="C:membrane"/>
    <property type="evidence" value="ECO:0007669"/>
    <property type="project" value="TreeGrafter"/>
</dbReference>
<gene>
    <name evidence="11" type="ORF">AFUS01_LOCUS16927</name>
</gene>
<comment type="catalytic activity">
    <reaction evidence="1 7">
        <text>Hydrolysis of terminal non-reducing N-acetyl-D-hexosamine residues in N-acetyl-beta-D-hexosaminides.</text>
        <dbReference type="EC" id="3.2.1.52"/>
    </reaction>
</comment>
<keyword evidence="5" id="KW-0325">Glycoprotein</keyword>
<accession>A0A8J2K0S5</accession>
<evidence type="ECO:0000256" key="2">
    <source>
        <dbReference type="ARBA" id="ARBA00006285"/>
    </source>
</evidence>
<sequence>MQRSEFILIVAVLITASCTTSVVGFLEQIAARLPLPGTPSPPGSPWPLPRAWTRNLNVATLSSKDNFQYISNVNDCRELNVALGRYDYEILTQKSGRVDAASGFPILSKVYIHIPENARQNLCGEFPKLNRSLAYESYKIVVGNSSEGVPIANISAETIWGALRGLETFSQLVWRDRDWSANHYYINFTEINDSPRYPHRGLMLDTARHYLAPRVIKQVLDAMSYNKLNVFHWHIIDDQSFPFVSRTFPELSDKGAYIPGVLIYDPPTVQDIIEEARLRGIRVVFEFDTPGHTLVFKKSHPELLTPCYGDGVNPGTPDYPNHAAHEILDPTKENTYTFMKDLFTEVFHNVTKDEYLHLGMDEVYYACWKSSPEIKSFMEKNNYTEVNQVQEHYTKRHLSMVQSLGAKAIIWQDPLDYGVQLDKDVIVQIWKSGTGETSWQTYFQKALDAGYSTLLSSCWYLNYIAYGETWRQYYECDPELSLPKPLPDWQKELILGGEAALWAEYVDATNVVSRLFPYLGAVAEKLWSTANSSSTDDAMWRLDEQRCRMLGRGINAQPIFNGYCFPGEIF</sequence>
<evidence type="ECO:0000256" key="8">
    <source>
        <dbReference type="PIRSR" id="PIRSR625705-1"/>
    </source>
</evidence>
<keyword evidence="12" id="KW-1185">Reference proteome</keyword>
<dbReference type="FunFam" id="3.20.20.80:FF:000063">
    <property type="entry name" value="Beta-hexosaminidase"/>
    <property type="match status" value="1"/>
</dbReference>
<evidence type="ECO:0000256" key="6">
    <source>
        <dbReference type="ARBA" id="ARBA00023295"/>
    </source>
</evidence>
<dbReference type="GO" id="GO:0005975">
    <property type="term" value="P:carbohydrate metabolic process"/>
    <property type="evidence" value="ECO:0007669"/>
    <property type="project" value="InterPro"/>
</dbReference>
<evidence type="ECO:0000256" key="3">
    <source>
        <dbReference type="ARBA" id="ARBA00022729"/>
    </source>
</evidence>
<feature type="active site" description="Proton donor" evidence="8">
    <location>
        <position position="362"/>
    </location>
</feature>
<keyword evidence="4 7" id="KW-0378">Hydrolase</keyword>
<proteinExistence type="inferred from homology"/>
<protein>
    <recommendedName>
        <fullName evidence="7">Beta-hexosaminidase</fullName>
        <ecNumber evidence="7">3.2.1.52</ecNumber>
    </recommendedName>
</protein>
<dbReference type="GO" id="GO:0030203">
    <property type="term" value="P:glycosaminoglycan metabolic process"/>
    <property type="evidence" value="ECO:0007669"/>
    <property type="project" value="TreeGrafter"/>
</dbReference>
<dbReference type="InterPro" id="IPR029019">
    <property type="entry name" value="HEX_eukaryotic_N"/>
</dbReference>
<dbReference type="InterPro" id="IPR015883">
    <property type="entry name" value="Glyco_hydro_20_cat"/>
</dbReference>
<dbReference type="GO" id="GO:0006689">
    <property type="term" value="P:ganglioside catabolic process"/>
    <property type="evidence" value="ECO:0007669"/>
    <property type="project" value="TreeGrafter"/>
</dbReference>
<feature type="domain" description="Beta-hexosaminidase eukaryotic type N-terminal" evidence="10">
    <location>
        <begin position="45"/>
        <end position="172"/>
    </location>
</feature>
<dbReference type="PANTHER" id="PTHR22600">
    <property type="entry name" value="BETA-HEXOSAMINIDASE"/>
    <property type="match status" value="1"/>
</dbReference>
<dbReference type="PIRSF" id="PIRSF001093">
    <property type="entry name" value="B-hxosamndse_ab_euk"/>
    <property type="match status" value="1"/>
</dbReference>
<dbReference type="Proteomes" id="UP000708208">
    <property type="component" value="Unassembled WGS sequence"/>
</dbReference>
<feature type="domain" description="Glycoside hydrolase family 20 catalytic" evidence="9">
    <location>
        <begin position="197"/>
        <end position="529"/>
    </location>
</feature>
<evidence type="ECO:0000313" key="11">
    <source>
        <dbReference type="EMBL" id="CAG7728122.1"/>
    </source>
</evidence>
<evidence type="ECO:0000313" key="12">
    <source>
        <dbReference type="Proteomes" id="UP000708208"/>
    </source>
</evidence>
<dbReference type="PROSITE" id="PS51257">
    <property type="entry name" value="PROKAR_LIPOPROTEIN"/>
    <property type="match status" value="1"/>
</dbReference>
<dbReference type="Pfam" id="PF14845">
    <property type="entry name" value="Glycohydro_20b2"/>
    <property type="match status" value="1"/>
</dbReference>
<dbReference type="GO" id="GO:0004563">
    <property type="term" value="F:beta-N-acetylhexosaminidase activity"/>
    <property type="evidence" value="ECO:0007669"/>
    <property type="project" value="UniProtKB-EC"/>
</dbReference>
<evidence type="ECO:0000259" key="9">
    <source>
        <dbReference type="Pfam" id="PF00728"/>
    </source>
</evidence>
<dbReference type="EMBL" id="CAJVCH010158899">
    <property type="protein sequence ID" value="CAG7728122.1"/>
    <property type="molecule type" value="Genomic_DNA"/>
</dbReference>
<dbReference type="InterPro" id="IPR025705">
    <property type="entry name" value="Beta_hexosaminidase_sua/sub"/>
</dbReference>
<dbReference type="OrthoDB" id="428480at2759"/>
<dbReference type="AlphaFoldDB" id="A0A8J2K0S5"/>
<evidence type="ECO:0000259" key="10">
    <source>
        <dbReference type="Pfam" id="PF14845"/>
    </source>
</evidence>
<dbReference type="GO" id="GO:0005764">
    <property type="term" value="C:lysosome"/>
    <property type="evidence" value="ECO:0007669"/>
    <property type="project" value="TreeGrafter"/>
</dbReference>
<evidence type="ECO:0000256" key="7">
    <source>
        <dbReference type="PIRNR" id="PIRNR001093"/>
    </source>
</evidence>